<dbReference type="Pfam" id="PF13531">
    <property type="entry name" value="SBP_bac_11"/>
    <property type="match status" value="1"/>
</dbReference>
<dbReference type="NCBIfam" id="TIGR01256">
    <property type="entry name" value="modA"/>
    <property type="match status" value="1"/>
</dbReference>
<dbReference type="CDD" id="cd13539">
    <property type="entry name" value="PBP2_AvModA"/>
    <property type="match status" value="1"/>
</dbReference>
<dbReference type="Gene3D" id="3.40.190.10">
    <property type="entry name" value="Periplasmic binding protein-like II"/>
    <property type="match status" value="2"/>
</dbReference>
<accession>A0A545T7G8</accession>
<name>A0A545T7G8_9GAMM</name>
<evidence type="ECO:0000313" key="4">
    <source>
        <dbReference type="EMBL" id="TQV73173.1"/>
    </source>
</evidence>
<dbReference type="OrthoDB" id="9785015at2"/>
<protein>
    <submittedName>
        <fullName evidence="4">Molybdate ABC transporter substrate-binding protein</fullName>
    </submittedName>
</protein>
<keyword evidence="5" id="KW-1185">Reference proteome</keyword>
<keyword evidence="3" id="KW-0732">Signal</keyword>
<dbReference type="PANTHER" id="PTHR30632">
    <property type="entry name" value="MOLYBDATE-BINDING PERIPLASMIC PROTEIN"/>
    <property type="match status" value="1"/>
</dbReference>
<comment type="caution">
    <text evidence="4">The sequence shown here is derived from an EMBL/GenBank/DDBJ whole genome shotgun (WGS) entry which is preliminary data.</text>
</comment>
<dbReference type="GO" id="GO:0046872">
    <property type="term" value="F:metal ion binding"/>
    <property type="evidence" value="ECO:0007669"/>
    <property type="project" value="UniProtKB-KW"/>
</dbReference>
<sequence length="322" mass="35619">MGICGIGRAAELGALWNWEKLSIPISQYTLNHGTHHFNDSRFGDRTDNRADIKASILGNDSGSNISMFSSVRLIVMVLLFASFSVSAERLNVAVASNFLQPMKQIVAEYELSSAHKVNLITGSSGKLFAQIVNGAPFDLFFSADQDKVERLLKIGLADPKHRYTYAIGRLVVWSRNSAVHPDSHYLSKGKYNKLAMANPQLAPYGVAAREFLEELQLYDRLSTRIVMGENINQTFQFVFTQNAQIGLVALAQVISLEENLQGAYWVVPSDLHQPIAQDAVVLNGSNKRAAANDFLNFVKSTTGKHIIRSFGYELSEVIAHVN</sequence>
<comment type="similarity">
    <text evidence="1">Belongs to the bacterial solute-binding protein ModA family.</text>
</comment>
<organism evidence="4 5">
    <name type="scientific">Aliikangiella marina</name>
    <dbReference type="NCBI Taxonomy" id="1712262"/>
    <lineage>
        <taxon>Bacteria</taxon>
        <taxon>Pseudomonadati</taxon>
        <taxon>Pseudomonadota</taxon>
        <taxon>Gammaproteobacteria</taxon>
        <taxon>Oceanospirillales</taxon>
        <taxon>Pleioneaceae</taxon>
        <taxon>Aliikangiella</taxon>
    </lineage>
</organism>
<reference evidence="4 5" key="1">
    <citation type="submission" date="2019-06" db="EMBL/GenBank/DDBJ databases">
        <title>Draft genome of Aliikangiella marina GYP-15.</title>
        <authorList>
            <person name="Wang G."/>
        </authorList>
    </citation>
    <scope>NUCLEOTIDE SEQUENCE [LARGE SCALE GENOMIC DNA]</scope>
    <source>
        <strain evidence="4 5">GYP-15</strain>
    </source>
</reference>
<dbReference type="PANTHER" id="PTHR30632:SF14">
    <property type="entry name" value="TUNGSTATE_MOLYBDATE_CHROMATE-BINDING PROTEIN MODA"/>
    <property type="match status" value="1"/>
</dbReference>
<dbReference type="EMBL" id="VIKR01000004">
    <property type="protein sequence ID" value="TQV73173.1"/>
    <property type="molecule type" value="Genomic_DNA"/>
</dbReference>
<dbReference type="InterPro" id="IPR050682">
    <property type="entry name" value="ModA/WtpA"/>
</dbReference>
<dbReference type="AlphaFoldDB" id="A0A545T7G8"/>
<gene>
    <name evidence="4" type="primary">modA</name>
    <name evidence="4" type="ORF">FLL45_17145</name>
</gene>
<dbReference type="SUPFAM" id="SSF53850">
    <property type="entry name" value="Periplasmic binding protein-like II"/>
    <property type="match status" value="1"/>
</dbReference>
<dbReference type="RefSeq" id="WP_142943305.1">
    <property type="nucleotide sequence ID" value="NZ_VIKR01000004.1"/>
</dbReference>
<evidence type="ECO:0000256" key="1">
    <source>
        <dbReference type="ARBA" id="ARBA00009175"/>
    </source>
</evidence>
<dbReference type="GO" id="GO:0015689">
    <property type="term" value="P:molybdate ion transport"/>
    <property type="evidence" value="ECO:0007669"/>
    <property type="project" value="InterPro"/>
</dbReference>
<dbReference type="GO" id="GO:0030973">
    <property type="term" value="F:molybdate ion binding"/>
    <property type="evidence" value="ECO:0007669"/>
    <property type="project" value="InterPro"/>
</dbReference>
<keyword evidence="2" id="KW-0479">Metal-binding</keyword>
<evidence type="ECO:0000256" key="3">
    <source>
        <dbReference type="ARBA" id="ARBA00022729"/>
    </source>
</evidence>
<dbReference type="InterPro" id="IPR005950">
    <property type="entry name" value="ModA"/>
</dbReference>
<dbReference type="Proteomes" id="UP000317839">
    <property type="component" value="Unassembled WGS sequence"/>
</dbReference>
<proteinExistence type="inferred from homology"/>
<evidence type="ECO:0000313" key="5">
    <source>
        <dbReference type="Proteomes" id="UP000317839"/>
    </source>
</evidence>
<evidence type="ECO:0000256" key="2">
    <source>
        <dbReference type="ARBA" id="ARBA00022723"/>
    </source>
</evidence>
<dbReference type="InterPro" id="IPR044084">
    <property type="entry name" value="AvModA-like_subst-bd"/>
</dbReference>